<dbReference type="EMBL" id="CM009302">
    <property type="protein sequence ID" value="PNT07602.1"/>
    <property type="molecule type" value="Genomic_DNA"/>
</dbReference>
<feature type="domain" description="Dynamin-type G" evidence="1">
    <location>
        <begin position="37"/>
        <end position="113"/>
    </location>
</feature>
<dbReference type="SUPFAM" id="SSF52540">
    <property type="entry name" value="P-loop containing nucleoside triphosphate hydrolases"/>
    <property type="match status" value="1"/>
</dbReference>
<dbReference type="GO" id="GO:0005737">
    <property type="term" value="C:cytoplasm"/>
    <property type="evidence" value="ECO:0007669"/>
    <property type="project" value="UniProtKB-ARBA"/>
</dbReference>
<dbReference type="AlphaFoldDB" id="A0A2K1Y3M2"/>
<dbReference type="Proteomes" id="UP000006729">
    <property type="component" value="Chromosome 13"/>
</dbReference>
<dbReference type="GO" id="GO:0005525">
    <property type="term" value="F:GTP binding"/>
    <property type="evidence" value="ECO:0007669"/>
    <property type="project" value="InterPro"/>
</dbReference>
<dbReference type="InterPro" id="IPR030381">
    <property type="entry name" value="G_DYNAMIN_dom"/>
</dbReference>
<proteinExistence type="predicted"/>
<dbReference type="InterPro" id="IPR045063">
    <property type="entry name" value="Dynamin_N"/>
</dbReference>
<dbReference type="Gene3D" id="3.40.50.300">
    <property type="entry name" value="P-loop containing nucleotide triphosphate hydrolases"/>
    <property type="match status" value="1"/>
</dbReference>
<dbReference type="STRING" id="3694.A0A2K1Y3M2"/>
<organism evidence="2 3">
    <name type="scientific">Populus trichocarpa</name>
    <name type="common">Western balsam poplar</name>
    <name type="synonym">Populus balsamifera subsp. trichocarpa</name>
    <dbReference type="NCBI Taxonomy" id="3694"/>
    <lineage>
        <taxon>Eukaryota</taxon>
        <taxon>Viridiplantae</taxon>
        <taxon>Streptophyta</taxon>
        <taxon>Embryophyta</taxon>
        <taxon>Tracheophyta</taxon>
        <taxon>Spermatophyta</taxon>
        <taxon>Magnoliopsida</taxon>
        <taxon>eudicotyledons</taxon>
        <taxon>Gunneridae</taxon>
        <taxon>Pentapetalae</taxon>
        <taxon>rosids</taxon>
        <taxon>fabids</taxon>
        <taxon>Malpighiales</taxon>
        <taxon>Salicaceae</taxon>
        <taxon>Saliceae</taxon>
        <taxon>Populus</taxon>
    </lineage>
</organism>
<keyword evidence="3" id="KW-1185">Reference proteome</keyword>
<dbReference type="Pfam" id="PF00350">
    <property type="entry name" value="Dynamin_N"/>
    <property type="match status" value="1"/>
</dbReference>
<name>A0A2K1Y3M2_POPTR</name>
<evidence type="ECO:0000313" key="2">
    <source>
        <dbReference type="EMBL" id="PNT07602.1"/>
    </source>
</evidence>
<dbReference type="PROSITE" id="PS51718">
    <property type="entry name" value="G_DYNAMIN_2"/>
    <property type="match status" value="1"/>
</dbReference>
<dbReference type="InterPro" id="IPR027417">
    <property type="entry name" value="P-loop_NTPase"/>
</dbReference>
<gene>
    <name evidence="2" type="ORF">POPTR_013G096800</name>
</gene>
<evidence type="ECO:0000259" key="1">
    <source>
        <dbReference type="PROSITE" id="PS51718"/>
    </source>
</evidence>
<protein>
    <recommendedName>
        <fullName evidence="1">Dynamin-type G domain-containing protein</fullName>
    </recommendedName>
</protein>
<sequence length="113" mass="11818">MEAIEELSQLSESIMQAAALLADEDVDENSSSSSRRNSTFLNVVALGNVGAGKSAVLNSVIGHPVLPTDESGATRAPISIGLQRDVSLSCKSIILQIDNKSQQVSASALRHSL</sequence>
<evidence type="ECO:0000313" key="3">
    <source>
        <dbReference type="Proteomes" id="UP000006729"/>
    </source>
</evidence>
<dbReference type="InParanoid" id="A0A2K1Y3M2"/>
<reference evidence="2 3" key="1">
    <citation type="journal article" date="2006" name="Science">
        <title>The genome of black cottonwood, Populus trichocarpa (Torr. &amp; Gray).</title>
        <authorList>
            <person name="Tuskan G.A."/>
            <person name="Difazio S."/>
            <person name="Jansson S."/>
            <person name="Bohlmann J."/>
            <person name="Grigoriev I."/>
            <person name="Hellsten U."/>
            <person name="Putnam N."/>
            <person name="Ralph S."/>
            <person name="Rombauts S."/>
            <person name="Salamov A."/>
            <person name="Schein J."/>
            <person name="Sterck L."/>
            <person name="Aerts A."/>
            <person name="Bhalerao R.R."/>
            <person name="Bhalerao R.P."/>
            <person name="Blaudez D."/>
            <person name="Boerjan W."/>
            <person name="Brun A."/>
            <person name="Brunner A."/>
            <person name="Busov V."/>
            <person name="Campbell M."/>
            <person name="Carlson J."/>
            <person name="Chalot M."/>
            <person name="Chapman J."/>
            <person name="Chen G.L."/>
            <person name="Cooper D."/>
            <person name="Coutinho P.M."/>
            <person name="Couturier J."/>
            <person name="Covert S."/>
            <person name="Cronk Q."/>
            <person name="Cunningham R."/>
            <person name="Davis J."/>
            <person name="Degroeve S."/>
            <person name="Dejardin A."/>
            <person name="Depamphilis C."/>
            <person name="Detter J."/>
            <person name="Dirks B."/>
            <person name="Dubchak I."/>
            <person name="Duplessis S."/>
            <person name="Ehlting J."/>
            <person name="Ellis B."/>
            <person name="Gendler K."/>
            <person name="Goodstein D."/>
            <person name="Gribskov M."/>
            <person name="Grimwood J."/>
            <person name="Groover A."/>
            <person name="Gunter L."/>
            <person name="Hamberger B."/>
            <person name="Heinze B."/>
            <person name="Helariutta Y."/>
            <person name="Henrissat B."/>
            <person name="Holligan D."/>
            <person name="Holt R."/>
            <person name="Huang W."/>
            <person name="Islam-Faridi N."/>
            <person name="Jones S."/>
            <person name="Jones-Rhoades M."/>
            <person name="Jorgensen R."/>
            <person name="Joshi C."/>
            <person name="Kangasjarvi J."/>
            <person name="Karlsson J."/>
            <person name="Kelleher C."/>
            <person name="Kirkpatrick R."/>
            <person name="Kirst M."/>
            <person name="Kohler A."/>
            <person name="Kalluri U."/>
            <person name="Larimer F."/>
            <person name="Leebens-Mack J."/>
            <person name="Leple J.C."/>
            <person name="Locascio P."/>
            <person name="Lou Y."/>
            <person name="Lucas S."/>
            <person name="Martin F."/>
            <person name="Montanini B."/>
            <person name="Napoli C."/>
            <person name="Nelson D.R."/>
            <person name="Nelson C."/>
            <person name="Nieminen K."/>
            <person name="Nilsson O."/>
            <person name="Pereda V."/>
            <person name="Peter G."/>
            <person name="Philippe R."/>
            <person name="Pilate G."/>
            <person name="Poliakov A."/>
            <person name="Razumovskaya J."/>
            <person name="Richardson P."/>
            <person name="Rinaldi C."/>
            <person name="Ritland K."/>
            <person name="Rouze P."/>
            <person name="Ryaboy D."/>
            <person name="Schmutz J."/>
            <person name="Schrader J."/>
            <person name="Segerman B."/>
            <person name="Shin H."/>
            <person name="Siddiqui A."/>
            <person name="Sterky F."/>
            <person name="Terry A."/>
            <person name="Tsai C.J."/>
            <person name="Uberbacher E."/>
            <person name="Unneberg P."/>
            <person name="Vahala J."/>
            <person name="Wall K."/>
            <person name="Wessler S."/>
            <person name="Yang G."/>
            <person name="Yin T."/>
            <person name="Douglas C."/>
            <person name="Marra M."/>
            <person name="Sandberg G."/>
            <person name="Van de Peer Y."/>
            <person name="Rokhsar D."/>
        </authorList>
    </citation>
    <scope>NUCLEOTIDE SEQUENCE [LARGE SCALE GENOMIC DNA]</scope>
    <source>
        <strain evidence="3">cv. Nisqually</strain>
    </source>
</reference>
<accession>A0A2K1Y3M2</accession>